<dbReference type="AlphaFoldDB" id="A0A9X3I053"/>
<dbReference type="InterPro" id="IPR045444">
    <property type="entry name" value="DUF6503"/>
</dbReference>
<keyword evidence="1" id="KW-0732">Signal</keyword>
<feature type="chain" id="PRO_5040906602" evidence="1">
    <location>
        <begin position="21"/>
        <end position="248"/>
    </location>
</feature>
<proteinExistence type="predicted"/>
<accession>A0A9X3I053</accession>
<evidence type="ECO:0000313" key="2">
    <source>
        <dbReference type="EMBL" id="MCX2837650.1"/>
    </source>
</evidence>
<dbReference type="RefSeq" id="WP_266068887.1">
    <property type="nucleotide sequence ID" value="NZ_JAPJDA010000007.1"/>
</dbReference>
<feature type="signal peptide" evidence="1">
    <location>
        <begin position="1"/>
        <end position="20"/>
    </location>
</feature>
<keyword evidence="3" id="KW-1185">Reference proteome</keyword>
<sequence>MKKYLVLLFVLSLASCNEQAPQSKADKIIAKAVENAGGEKYEKANIEFRFRKNIYTSTRNDGKFELTRRITDSTNTTYDDILNNEGFRRFQGEEQLKLSDSLSEAYAESVNAVHYFVQLPFRLNDDAVIKELVGQDTINDKVYHEIKVTFEQQGGGVDHEDIYMYWIEKDDFTIDYLAYRFFVNDGGIRFRKAVNPRMVNGIRFVDYENYKTDALSTPLEELDDMFEKGELTRVSKIENEILKVEIQD</sequence>
<dbReference type="PROSITE" id="PS51257">
    <property type="entry name" value="PROKAR_LIPOPROTEIN"/>
    <property type="match status" value="1"/>
</dbReference>
<name>A0A9X3I053_9FLAO</name>
<gene>
    <name evidence="2" type="ORF">OQ279_05735</name>
</gene>
<evidence type="ECO:0000313" key="3">
    <source>
        <dbReference type="Proteomes" id="UP001148482"/>
    </source>
</evidence>
<dbReference type="Proteomes" id="UP001148482">
    <property type="component" value="Unassembled WGS sequence"/>
</dbReference>
<dbReference type="EMBL" id="JAPJDA010000007">
    <property type="protein sequence ID" value="MCX2837650.1"/>
    <property type="molecule type" value="Genomic_DNA"/>
</dbReference>
<evidence type="ECO:0000256" key="1">
    <source>
        <dbReference type="SAM" id="SignalP"/>
    </source>
</evidence>
<protein>
    <submittedName>
        <fullName evidence="2">Deoxyribose-phosphate aldolase</fullName>
    </submittedName>
</protein>
<comment type="caution">
    <text evidence="2">The sequence shown here is derived from an EMBL/GenBank/DDBJ whole genome shotgun (WGS) entry which is preliminary data.</text>
</comment>
<reference evidence="2" key="1">
    <citation type="submission" date="2022-11" db="EMBL/GenBank/DDBJ databases">
        <title>Salinimicrobium profundisediminis sp. nov., isolated from deep-sea sediment of the Mariana Trench.</title>
        <authorList>
            <person name="Fu H."/>
        </authorList>
    </citation>
    <scope>NUCLEOTIDE SEQUENCE</scope>
    <source>
        <strain evidence="2">MT39</strain>
    </source>
</reference>
<organism evidence="2 3">
    <name type="scientific">Salinimicrobium profundisediminis</name>
    <dbReference type="NCBI Taxonomy" id="2994553"/>
    <lineage>
        <taxon>Bacteria</taxon>
        <taxon>Pseudomonadati</taxon>
        <taxon>Bacteroidota</taxon>
        <taxon>Flavobacteriia</taxon>
        <taxon>Flavobacteriales</taxon>
        <taxon>Flavobacteriaceae</taxon>
        <taxon>Salinimicrobium</taxon>
    </lineage>
</organism>
<dbReference type="Pfam" id="PF20113">
    <property type="entry name" value="DUF6503"/>
    <property type="match status" value="1"/>
</dbReference>